<dbReference type="GeneID" id="80890098"/>
<dbReference type="Proteomes" id="UP001144673">
    <property type="component" value="Chromosome 3"/>
</dbReference>
<gene>
    <name evidence="1" type="ORF">LMH87_002939</name>
</gene>
<reference evidence="1" key="1">
    <citation type="journal article" date="2023" name="Access Microbiol">
        <title>De-novo genome assembly for Akanthomyces muscarius, a biocontrol agent of insect agricultural pests.</title>
        <authorList>
            <person name="Erdos Z."/>
            <person name="Studholme D.J."/>
            <person name="Raymond B."/>
            <person name="Sharma M."/>
        </authorList>
    </citation>
    <scope>NUCLEOTIDE SEQUENCE</scope>
    <source>
        <strain evidence="1">Ve6</strain>
    </source>
</reference>
<dbReference type="AlphaFoldDB" id="A0A9W8Q9K4"/>
<protein>
    <recommendedName>
        <fullName evidence="3">ABM domain-containing protein</fullName>
    </recommendedName>
</protein>
<dbReference type="PANTHER" id="PTHR42052">
    <property type="entry name" value="ABM DOMAIN-CONTAINING PROTEIN"/>
    <property type="match status" value="1"/>
</dbReference>
<proteinExistence type="predicted"/>
<sequence length="240" mass="26722">MPVTEFALFTLRDSYDAVELLETIIECQEIQDEWVRAHHPNECAKKASVSRMYTDVTEPARHRIAITAPWQSPAAHLAWVDTPANKAVMAKFAAFLPDDAIPDHRAVDIRDPAPGAAENRGFLFFHMEAAAAAAATADCRRAHLHEAFSPKEPLVVTRLAAQGAAGREQLQARYEELEKALVAETPKDRIWAGWRIEKDDSGQEELVVFRSADMHADKLAPLKQYGKPIGRELHISEIAP</sequence>
<name>A0A9W8Q9K4_AKAMU</name>
<dbReference type="KEGG" id="amus:LMH87_002939"/>
<evidence type="ECO:0000313" key="2">
    <source>
        <dbReference type="Proteomes" id="UP001144673"/>
    </source>
</evidence>
<evidence type="ECO:0008006" key="3">
    <source>
        <dbReference type="Google" id="ProtNLM"/>
    </source>
</evidence>
<dbReference type="RefSeq" id="XP_056051414.1">
    <property type="nucleotide sequence ID" value="XM_056194479.1"/>
</dbReference>
<comment type="caution">
    <text evidence="1">The sequence shown here is derived from an EMBL/GenBank/DDBJ whole genome shotgun (WGS) entry which is preliminary data.</text>
</comment>
<dbReference type="EMBL" id="JAJHUN010000010">
    <property type="protein sequence ID" value="KAJ4148473.1"/>
    <property type="molecule type" value="Genomic_DNA"/>
</dbReference>
<keyword evidence="2" id="KW-1185">Reference proteome</keyword>
<accession>A0A9W8Q9K4</accession>
<dbReference type="PANTHER" id="PTHR42052:SF1">
    <property type="entry name" value="ABM DOMAIN-CONTAINING PROTEIN"/>
    <property type="match status" value="1"/>
</dbReference>
<organism evidence="1 2">
    <name type="scientific">Akanthomyces muscarius</name>
    <name type="common">Entomopathogenic fungus</name>
    <name type="synonym">Lecanicillium muscarium</name>
    <dbReference type="NCBI Taxonomy" id="2231603"/>
    <lineage>
        <taxon>Eukaryota</taxon>
        <taxon>Fungi</taxon>
        <taxon>Dikarya</taxon>
        <taxon>Ascomycota</taxon>
        <taxon>Pezizomycotina</taxon>
        <taxon>Sordariomycetes</taxon>
        <taxon>Hypocreomycetidae</taxon>
        <taxon>Hypocreales</taxon>
        <taxon>Cordycipitaceae</taxon>
        <taxon>Akanthomyces</taxon>
    </lineage>
</organism>
<evidence type="ECO:0000313" key="1">
    <source>
        <dbReference type="EMBL" id="KAJ4148473.1"/>
    </source>
</evidence>